<dbReference type="Pfam" id="PF05175">
    <property type="entry name" value="MTS"/>
    <property type="match status" value="1"/>
</dbReference>
<keyword evidence="3 9" id="KW-0808">Transferase</keyword>
<organism evidence="9 10">
    <name type="scientific">Luteimicrobium xylanilyticum</name>
    <dbReference type="NCBI Taxonomy" id="1133546"/>
    <lineage>
        <taxon>Bacteria</taxon>
        <taxon>Bacillati</taxon>
        <taxon>Actinomycetota</taxon>
        <taxon>Actinomycetes</taxon>
        <taxon>Micrococcales</taxon>
        <taxon>Luteimicrobium</taxon>
    </lineage>
</organism>
<dbReference type="GO" id="GO:0032259">
    <property type="term" value="P:methylation"/>
    <property type="evidence" value="ECO:0007669"/>
    <property type="project" value="UniProtKB-KW"/>
</dbReference>
<sequence>MPDTGGVAVPVPDGAAVVAGPAAVDLSARGLRGLVARVADLLEDAGVPSPRVDAEALVAWSLGLPRLEWVRLPATGPVVDDAAAPAFLTELADVVERRRAREPLQRIVGSAVFRHVTVRVLDDVFVPRPETEVVAQLAVDEAARLLAGRGGTDAPGPLVVDLCCGSGVIGISVDVEVPGARVVAVDASEAAVRATAANAAAVGSGTQRTLVGDVRDDALLAELDGTVDVVVANPPYIPPDAVPRDPEVRDHDPDLALYGGGADGLEVPRAVVRAASRLLVPGGLFVMEHAEVQAAAVRGALTGTGAFGDVRTVDDLTGRARAVVARRTTGTNQTNPRTATTDGVGD</sequence>
<evidence type="ECO:0000256" key="1">
    <source>
        <dbReference type="ARBA" id="ARBA00012771"/>
    </source>
</evidence>
<dbReference type="CDD" id="cd02440">
    <property type="entry name" value="AdoMet_MTases"/>
    <property type="match status" value="1"/>
</dbReference>
<dbReference type="SUPFAM" id="SSF53335">
    <property type="entry name" value="S-adenosyl-L-methionine-dependent methyltransferases"/>
    <property type="match status" value="1"/>
</dbReference>
<evidence type="ECO:0000259" key="8">
    <source>
        <dbReference type="Pfam" id="PF17827"/>
    </source>
</evidence>
<evidence type="ECO:0000256" key="3">
    <source>
        <dbReference type="ARBA" id="ARBA00022679"/>
    </source>
</evidence>
<gene>
    <name evidence="9" type="ORF">KDY119_02511</name>
</gene>
<dbReference type="InterPro" id="IPR040758">
    <property type="entry name" value="PrmC_N"/>
</dbReference>
<dbReference type="InterPro" id="IPR002052">
    <property type="entry name" value="DNA_methylase_N6_adenine_CS"/>
</dbReference>
<dbReference type="Pfam" id="PF17827">
    <property type="entry name" value="PrmC_N"/>
    <property type="match status" value="1"/>
</dbReference>
<dbReference type="Gene3D" id="3.40.50.150">
    <property type="entry name" value="Vaccinia Virus protein VP39"/>
    <property type="match status" value="1"/>
</dbReference>
<dbReference type="KEGG" id="lxl:KDY119_02511"/>
<proteinExistence type="predicted"/>
<dbReference type="InterPro" id="IPR029063">
    <property type="entry name" value="SAM-dependent_MTases_sf"/>
</dbReference>
<dbReference type="InterPro" id="IPR050320">
    <property type="entry name" value="N5-glutamine_MTase"/>
</dbReference>
<dbReference type="Proteomes" id="UP000326702">
    <property type="component" value="Chromosome"/>
</dbReference>
<dbReference type="NCBIfam" id="TIGR00536">
    <property type="entry name" value="hemK_fam"/>
    <property type="match status" value="1"/>
</dbReference>
<evidence type="ECO:0000313" key="10">
    <source>
        <dbReference type="Proteomes" id="UP000326702"/>
    </source>
</evidence>
<dbReference type="PROSITE" id="PS00092">
    <property type="entry name" value="N6_MTASE"/>
    <property type="match status" value="1"/>
</dbReference>
<dbReference type="Gene3D" id="1.10.8.10">
    <property type="entry name" value="DNA helicase RuvA subunit, C-terminal domain"/>
    <property type="match status" value="1"/>
</dbReference>
<dbReference type="PANTHER" id="PTHR18895:SF74">
    <property type="entry name" value="MTRF1L RELEASE FACTOR GLUTAMINE METHYLTRANSFERASE"/>
    <property type="match status" value="1"/>
</dbReference>
<evidence type="ECO:0000259" key="7">
    <source>
        <dbReference type="Pfam" id="PF05175"/>
    </source>
</evidence>
<feature type="domain" description="Methyltransferase small" evidence="7">
    <location>
        <begin position="133"/>
        <end position="236"/>
    </location>
</feature>
<accession>A0A5P9QCM3</accession>
<evidence type="ECO:0000256" key="2">
    <source>
        <dbReference type="ARBA" id="ARBA00022603"/>
    </source>
</evidence>
<feature type="domain" description="Release factor glutamine methyltransferase N-terminal" evidence="8">
    <location>
        <begin position="35"/>
        <end position="109"/>
    </location>
</feature>
<evidence type="ECO:0000256" key="5">
    <source>
        <dbReference type="ARBA" id="ARBA00048391"/>
    </source>
</evidence>
<dbReference type="InterPro" id="IPR004556">
    <property type="entry name" value="HemK-like"/>
</dbReference>
<protein>
    <recommendedName>
        <fullName evidence="1">peptide chain release factor N(5)-glutamine methyltransferase</fullName>
        <ecNumber evidence="1">2.1.1.297</ecNumber>
    </recommendedName>
</protein>
<reference evidence="9 10" key="1">
    <citation type="submission" date="2019-10" db="EMBL/GenBank/DDBJ databases">
        <title>Genome sequence of Luteimicrobium xylanilyticum HY-24.</title>
        <authorList>
            <person name="Kim D.Y."/>
            <person name="Park H.-Y."/>
        </authorList>
    </citation>
    <scope>NUCLEOTIDE SEQUENCE [LARGE SCALE GENOMIC DNA]</scope>
    <source>
        <strain evidence="9 10">HY-24</strain>
    </source>
</reference>
<dbReference type="GO" id="GO:0003676">
    <property type="term" value="F:nucleic acid binding"/>
    <property type="evidence" value="ECO:0007669"/>
    <property type="project" value="InterPro"/>
</dbReference>
<dbReference type="GO" id="GO:0102559">
    <property type="term" value="F:peptide chain release factor N(5)-glutamine methyltransferase activity"/>
    <property type="evidence" value="ECO:0007669"/>
    <property type="project" value="UniProtKB-EC"/>
</dbReference>
<name>A0A5P9QCM3_9MICO</name>
<feature type="compositionally biased region" description="Polar residues" evidence="6">
    <location>
        <begin position="332"/>
        <end position="346"/>
    </location>
</feature>
<comment type="catalytic activity">
    <reaction evidence="5">
        <text>L-glutaminyl-[peptide chain release factor] + S-adenosyl-L-methionine = N(5)-methyl-L-glutaminyl-[peptide chain release factor] + S-adenosyl-L-homocysteine + H(+)</text>
        <dbReference type="Rhea" id="RHEA:42896"/>
        <dbReference type="Rhea" id="RHEA-COMP:10271"/>
        <dbReference type="Rhea" id="RHEA-COMP:10272"/>
        <dbReference type="ChEBI" id="CHEBI:15378"/>
        <dbReference type="ChEBI" id="CHEBI:30011"/>
        <dbReference type="ChEBI" id="CHEBI:57856"/>
        <dbReference type="ChEBI" id="CHEBI:59789"/>
        <dbReference type="ChEBI" id="CHEBI:61891"/>
        <dbReference type="EC" id="2.1.1.297"/>
    </reaction>
</comment>
<dbReference type="PANTHER" id="PTHR18895">
    <property type="entry name" value="HEMK METHYLTRANSFERASE"/>
    <property type="match status" value="1"/>
</dbReference>
<dbReference type="EC" id="2.1.1.297" evidence="1"/>
<keyword evidence="2 9" id="KW-0489">Methyltransferase</keyword>
<keyword evidence="4" id="KW-0949">S-adenosyl-L-methionine</keyword>
<evidence type="ECO:0000256" key="4">
    <source>
        <dbReference type="ARBA" id="ARBA00022691"/>
    </source>
</evidence>
<dbReference type="EMBL" id="CP045529">
    <property type="protein sequence ID" value="QFU98986.1"/>
    <property type="molecule type" value="Genomic_DNA"/>
</dbReference>
<dbReference type="InterPro" id="IPR007848">
    <property type="entry name" value="Small_mtfrase_dom"/>
</dbReference>
<feature type="region of interest" description="Disordered" evidence="6">
    <location>
        <begin position="327"/>
        <end position="346"/>
    </location>
</feature>
<dbReference type="AlphaFoldDB" id="A0A5P9QCM3"/>
<keyword evidence="10" id="KW-1185">Reference proteome</keyword>
<evidence type="ECO:0000313" key="9">
    <source>
        <dbReference type="EMBL" id="QFU98986.1"/>
    </source>
</evidence>
<evidence type="ECO:0000256" key="6">
    <source>
        <dbReference type="SAM" id="MobiDB-lite"/>
    </source>
</evidence>